<accession>A0A9D4MI77</accession>
<keyword evidence="3" id="KW-1185">Reference proteome</keyword>
<name>A0A9D4MI77_DREPO</name>
<reference evidence="2" key="2">
    <citation type="submission" date="2020-11" db="EMBL/GenBank/DDBJ databases">
        <authorList>
            <person name="McCartney M.A."/>
            <person name="Auch B."/>
            <person name="Kono T."/>
            <person name="Mallez S."/>
            <person name="Becker A."/>
            <person name="Gohl D.M."/>
            <person name="Silverstein K.A.T."/>
            <person name="Koren S."/>
            <person name="Bechman K.B."/>
            <person name="Herman A."/>
            <person name="Abrahante J.E."/>
            <person name="Garbe J."/>
        </authorList>
    </citation>
    <scope>NUCLEOTIDE SEQUENCE</scope>
    <source>
        <strain evidence="2">Duluth1</strain>
        <tissue evidence="2">Whole animal</tissue>
    </source>
</reference>
<dbReference type="AlphaFoldDB" id="A0A9D4MI77"/>
<evidence type="ECO:0000313" key="2">
    <source>
        <dbReference type="EMBL" id="KAH3876998.1"/>
    </source>
</evidence>
<dbReference type="EMBL" id="JAIWYP010000001">
    <property type="protein sequence ID" value="KAH3876998.1"/>
    <property type="molecule type" value="Genomic_DNA"/>
</dbReference>
<reference evidence="2" key="1">
    <citation type="journal article" date="2019" name="bioRxiv">
        <title>The Genome of the Zebra Mussel, Dreissena polymorpha: A Resource for Invasive Species Research.</title>
        <authorList>
            <person name="McCartney M.A."/>
            <person name="Auch B."/>
            <person name="Kono T."/>
            <person name="Mallez S."/>
            <person name="Zhang Y."/>
            <person name="Obille A."/>
            <person name="Becker A."/>
            <person name="Abrahante J.E."/>
            <person name="Garbe J."/>
            <person name="Badalamenti J.P."/>
            <person name="Herman A."/>
            <person name="Mangelson H."/>
            <person name="Liachko I."/>
            <person name="Sullivan S."/>
            <person name="Sone E.D."/>
            <person name="Koren S."/>
            <person name="Silverstein K.A.T."/>
            <person name="Beckman K.B."/>
            <person name="Gohl D.M."/>
        </authorList>
    </citation>
    <scope>NUCLEOTIDE SEQUENCE</scope>
    <source>
        <strain evidence="2">Duluth1</strain>
        <tissue evidence="2">Whole animal</tissue>
    </source>
</reference>
<sequence>MVTSYLEAYPKDHKVKIEDTASVGDAIRGKRKPPHHANTEHELEVRLNQAYVYHPILRLRNTE</sequence>
<evidence type="ECO:0000256" key="1">
    <source>
        <dbReference type="SAM" id="MobiDB-lite"/>
    </source>
</evidence>
<comment type="caution">
    <text evidence="2">The sequence shown here is derived from an EMBL/GenBank/DDBJ whole genome shotgun (WGS) entry which is preliminary data.</text>
</comment>
<dbReference type="Proteomes" id="UP000828390">
    <property type="component" value="Unassembled WGS sequence"/>
</dbReference>
<organism evidence="2 3">
    <name type="scientific">Dreissena polymorpha</name>
    <name type="common">Zebra mussel</name>
    <name type="synonym">Mytilus polymorpha</name>
    <dbReference type="NCBI Taxonomy" id="45954"/>
    <lineage>
        <taxon>Eukaryota</taxon>
        <taxon>Metazoa</taxon>
        <taxon>Spiralia</taxon>
        <taxon>Lophotrochozoa</taxon>
        <taxon>Mollusca</taxon>
        <taxon>Bivalvia</taxon>
        <taxon>Autobranchia</taxon>
        <taxon>Heteroconchia</taxon>
        <taxon>Euheterodonta</taxon>
        <taxon>Imparidentia</taxon>
        <taxon>Neoheterodontei</taxon>
        <taxon>Myida</taxon>
        <taxon>Dreissenoidea</taxon>
        <taxon>Dreissenidae</taxon>
        <taxon>Dreissena</taxon>
    </lineage>
</organism>
<proteinExistence type="predicted"/>
<evidence type="ECO:0000313" key="3">
    <source>
        <dbReference type="Proteomes" id="UP000828390"/>
    </source>
</evidence>
<feature type="region of interest" description="Disordered" evidence="1">
    <location>
        <begin position="20"/>
        <end position="40"/>
    </location>
</feature>
<gene>
    <name evidence="2" type="ORF">DPMN_000852</name>
</gene>
<protein>
    <submittedName>
        <fullName evidence="2">Uncharacterized protein</fullName>
    </submittedName>
</protein>